<dbReference type="SUPFAM" id="SSF46785">
    <property type="entry name" value="Winged helix' DNA-binding domain"/>
    <property type="match status" value="1"/>
</dbReference>
<dbReference type="InterPro" id="IPR004839">
    <property type="entry name" value="Aminotransferase_I/II_large"/>
</dbReference>
<evidence type="ECO:0000256" key="4">
    <source>
        <dbReference type="ARBA" id="ARBA00023125"/>
    </source>
</evidence>
<evidence type="ECO:0000313" key="8">
    <source>
        <dbReference type="Proteomes" id="UP000269883"/>
    </source>
</evidence>
<evidence type="ECO:0000256" key="2">
    <source>
        <dbReference type="ARBA" id="ARBA00022898"/>
    </source>
</evidence>
<accession>A0A2Z6AZB3</accession>
<dbReference type="Gene3D" id="1.10.10.10">
    <property type="entry name" value="Winged helix-like DNA-binding domain superfamily/Winged helix DNA-binding domain"/>
    <property type="match status" value="1"/>
</dbReference>
<proteinExistence type="inferred from homology"/>
<dbReference type="InterPro" id="IPR015422">
    <property type="entry name" value="PyrdxlP-dep_Trfase_small"/>
</dbReference>
<dbReference type="InterPro" id="IPR015424">
    <property type="entry name" value="PyrdxlP-dep_Trfase"/>
</dbReference>
<organism evidence="7 8">
    <name type="scientific">Desulfovibrio ferrophilus</name>
    <dbReference type="NCBI Taxonomy" id="241368"/>
    <lineage>
        <taxon>Bacteria</taxon>
        <taxon>Pseudomonadati</taxon>
        <taxon>Thermodesulfobacteriota</taxon>
        <taxon>Desulfovibrionia</taxon>
        <taxon>Desulfovibrionales</taxon>
        <taxon>Desulfovibrionaceae</taxon>
        <taxon>Desulfovibrio</taxon>
    </lineage>
</organism>
<dbReference type="EMBL" id="AP017378">
    <property type="protein sequence ID" value="BBD08558.1"/>
    <property type="molecule type" value="Genomic_DNA"/>
</dbReference>
<dbReference type="Gene3D" id="3.40.640.10">
    <property type="entry name" value="Type I PLP-dependent aspartate aminotransferase-like (Major domain)"/>
    <property type="match status" value="1"/>
</dbReference>
<keyword evidence="8" id="KW-1185">Reference proteome</keyword>
<evidence type="ECO:0000256" key="5">
    <source>
        <dbReference type="ARBA" id="ARBA00023163"/>
    </source>
</evidence>
<keyword evidence="4" id="KW-0238">DNA-binding</keyword>
<dbReference type="PANTHER" id="PTHR46577:SF1">
    <property type="entry name" value="HTH-TYPE TRANSCRIPTIONAL REGULATORY PROTEIN GABR"/>
    <property type="match status" value="1"/>
</dbReference>
<dbReference type="PROSITE" id="PS50949">
    <property type="entry name" value="HTH_GNTR"/>
    <property type="match status" value="1"/>
</dbReference>
<feature type="domain" description="HTH gntR-type" evidence="6">
    <location>
        <begin position="7"/>
        <end position="75"/>
    </location>
</feature>
<dbReference type="Proteomes" id="UP000269883">
    <property type="component" value="Chromosome"/>
</dbReference>
<gene>
    <name evidence="7" type="ORF">DFE_1832</name>
</gene>
<dbReference type="InterPro" id="IPR000524">
    <property type="entry name" value="Tscrpt_reg_HTH_GntR"/>
</dbReference>
<evidence type="ECO:0000313" key="7">
    <source>
        <dbReference type="EMBL" id="BBD08558.1"/>
    </source>
</evidence>
<dbReference type="SMART" id="SM00345">
    <property type="entry name" value="HTH_GNTR"/>
    <property type="match status" value="1"/>
</dbReference>
<dbReference type="InterPro" id="IPR051446">
    <property type="entry name" value="HTH_trans_reg/aminotransferase"/>
</dbReference>
<name>A0A2Z6AZB3_9BACT</name>
<keyword evidence="2" id="KW-0663">Pyridoxal phosphate</keyword>
<reference evidence="7 8" key="1">
    <citation type="journal article" date="2018" name="Sci. Adv.">
        <title>Multi-heme cytochromes provide a pathway for survival in energy-limited environments.</title>
        <authorList>
            <person name="Deng X."/>
            <person name="Dohmae N."/>
            <person name="Nealson K.H."/>
            <person name="Hashimoto K."/>
            <person name="Okamoto A."/>
        </authorList>
    </citation>
    <scope>NUCLEOTIDE SEQUENCE [LARGE SCALE GENOMIC DNA]</scope>
    <source>
        <strain evidence="7 8">IS5</strain>
    </source>
</reference>
<dbReference type="Gene3D" id="3.90.1150.10">
    <property type="entry name" value="Aspartate Aminotransferase, domain 1"/>
    <property type="match status" value="1"/>
</dbReference>
<keyword evidence="3" id="KW-0805">Transcription regulation</keyword>
<dbReference type="GO" id="GO:0008483">
    <property type="term" value="F:transaminase activity"/>
    <property type="evidence" value="ECO:0007669"/>
    <property type="project" value="UniProtKB-KW"/>
</dbReference>
<dbReference type="RefSeq" id="WP_172961692.1">
    <property type="nucleotide sequence ID" value="NZ_AP017378.1"/>
</dbReference>
<dbReference type="SUPFAM" id="SSF53383">
    <property type="entry name" value="PLP-dependent transferases"/>
    <property type="match status" value="1"/>
</dbReference>
<dbReference type="GO" id="GO:0030170">
    <property type="term" value="F:pyridoxal phosphate binding"/>
    <property type="evidence" value="ECO:0007669"/>
    <property type="project" value="InterPro"/>
</dbReference>
<dbReference type="GO" id="GO:0003700">
    <property type="term" value="F:DNA-binding transcription factor activity"/>
    <property type="evidence" value="ECO:0007669"/>
    <property type="project" value="InterPro"/>
</dbReference>
<dbReference type="InterPro" id="IPR036390">
    <property type="entry name" value="WH_DNA-bd_sf"/>
</dbReference>
<keyword evidence="5" id="KW-0804">Transcription</keyword>
<sequence>MPNTIQPYQYKKIEEHVLNLVESGVLQPGERLPSLRKMATTIRVSVPTVAQAYAELESRGILESRERSGFYVSLDYKRLPAPSLCPEARPGQMDMSRPALLEAALRTCHGNICDAMNRYYPEKSLLAGRCLGKILRSVIQDDPIRAVSYEPPQGNLELRKQIALRCMNADLAVSPDEIVVTPGTMSSIATLLTCITRPGDAVLIQSPAFILYLRVIETLGLRAIEIPSCPQNGIPVQHVADAIRDFDVKACLLIPNFHMDGSLTPDSSKRQIVELLAEKNIPLVEDDVYGELYFGQDRPSLFKTFDTTGLVATASSLTRTVAPGYRLGWVLPGEFKEQVLAHMSMTDARPATPMQLALGEFLRRGEFDKHMKGLRAAISLSMARMQCEIGRRFPEGTQVSRPEGGFYIWVQMPKQVDSKDVFVRAREKGVVVFPGSLLSFSDTFKNCIRINCRGVWNDDVRKALGTLGNIVTALAEQK</sequence>
<protein>
    <submittedName>
        <fullName evidence="7">Transcriptional regulator, GntR family with aminotransferase domain</fullName>
    </submittedName>
</protein>
<dbReference type="Pfam" id="PF00155">
    <property type="entry name" value="Aminotran_1_2"/>
    <property type="match status" value="1"/>
</dbReference>
<comment type="similarity">
    <text evidence="1">In the C-terminal section; belongs to the class-I pyridoxal-phosphate-dependent aminotransferase family.</text>
</comment>
<evidence type="ECO:0000259" key="6">
    <source>
        <dbReference type="PROSITE" id="PS50949"/>
    </source>
</evidence>
<dbReference type="Pfam" id="PF00392">
    <property type="entry name" value="GntR"/>
    <property type="match status" value="1"/>
</dbReference>
<dbReference type="AlphaFoldDB" id="A0A2Z6AZB3"/>
<dbReference type="InterPro" id="IPR036388">
    <property type="entry name" value="WH-like_DNA-bd_sf"/>
</dbReference>
<dbReference type="CDD" id="cd00609">
    <property type="entry name" value="AAT_like"/>
    <property type="match status" value="1"/>
</dbReference>
<evidence type="ECO:0000256" key="3">
    <source>
        <dbReference type="ARBA" id="ARBA00023015"/>
    </source>
</evidence>
<dbReference type="PANTHER" id="PTHR46577">
    <property type="entry name" value="HTH-TYPE TRANSCRIPTIONAL REGULATORY PROTEIN GABR"/>
    <property type="match status" value="1"/>
</dbReference>
<evidence type="ECO:0000256" key="1">
    <source>
        <dbReference type="ARBA" id="ARBA00005384"/>
    </source>
</evidence>
<dbReference type="CDD" id="cd07377">
    <property type="entry name" value="WHTH_GntR"/>
    <property type="match status" value="1"/>
</dbReference>
<dbReference type="GO" id="GO:0003677">
    <property type="term" value="F:DNA binding"/>
    <property type="evidence" value="ECO:0007669"/>
    <property type="project" value="UniProtKB-KW"/>
</dbReference>
<dbReference type="InterPro" id="IPR015421">
    <property type="entry name" value="PyrdxlP-dep_Trfase_major"/>
</dbReference>
<keyword evidence="7" id="KW-0032">Aminotransferase</keyword>
<keyword evidence="7" id="KW-0808">Transferase</keyword>
<dbReference type="KEGG" id="dfl:DFE_1832"/>